<dbReference type="EMBL" id="JABSTQ010010641">
    <property type="protein sequence ID" value="KAG0419287.1"/>
    <property type="molecule type" value="Genomic_DNA"/>
</dbReference>
<accession>A0AC60PGA0</accession>
<keyword evidence="2" id="KW-1185">Reference proteome</keyword>
<dbReference type="Proteomes" id="UP000805193">
    <property type="component" value="Unassembled WGS sequence"/>
</dbReference>
<organism evidence="1 2">
    <name type="scientific">Ixodes persulcatus</name>
    <name type="common">Taiga tick</name>
    <dbReference type="NCBI Taxonomy" id="34615"/>
    <lineage>
        <taxon>Eukaryota</taxon>
        <taxon>Metazoa</taxon>
        <taxon>Ecdysozoa</taxon>
        <taxon>Arthropoda</taxon>
        <taxon>Chelicerata</taxon>
        <taxon>Arachnida</taxon>
        <taxon>Acari</taxon>
        <taxon>Parasitiformes</taxon>
        <taxon>Ixodida</taxon>
        <taxon>Ixodoidea</taxon>
        <taxon>Ixodidae</taxon>
        <taxon>Ixodinae</taxon>
        <taxon>Ixodes</taxon>
    </lineage>
</organism>
<name>A0AC60PGA0_IXOPE</name>
<evidence type="ECO:0000313" key="2">
    <source>
        <dbReference type="Proteomes" id="UP000805193"/>
    </source>
</evidence>
<reference evidence="1 2" key="1">
    <citation type="journal article" date="2020" name="Cell">
        <title>Large-Scale Comparative Analyses of Tick Genomes Elucidate Their Genetic Diversity and Vector Capacities.</title>
        <authorList>
            <consortium name="Tick Genome and Microbiome Consortium (TIGMIC)"/>
            <person name="Jia N."/>
            <person name="Wang J."/>
            <person name="Shi W."/>
            <person name="Du L."/>
            <person name="Sun Y."/>
            <person name="Zhan W."/>
            <person name="Jiang J.F."/>
            <person name="Wang Q."/>
            <person name="Zhang B."/>
            <person name="Ji P."/>
            <person name="Bell-Sakyi L."/>
            <person name="Cui X.M."/>
            <person name="Yuan T.T."/>
            <person name="Jiang B.G."/>
            <person name="Yang W.F."/>
            <person name="Lam T.T."/>
            <person name="Chang Q.C."/>
            <person name="Ding S.J."/>
            <person name="Wang X.J."/>
            <person name="Zhu J.G."/>
            <person name="Ruan X.D."/>
            <person name="Zhao L."/>
            <person name="Wei J.T."/>
            <person name="Ye R.Z."/>
            <person name="Que T.C."/>
            <person name="Du C.H."/>
            <person name="Zhou Y.H."/>
            <person name="Cheng J.X."/>
            <person name="Dai P.F."/>
            <person name="Guo W.B."/>
            <person name="Han X.H."/>
            <person name="Huang E.J."/>
            <person name="Li L.F."/>
            <person name="Wei W."/>
            <person name="Gao Y.C."/>
            <person name="Liu J.Z."/>
            <person name="Shao H.Z."/>
            <person name="Wang X."/>
            <person name="Wang C.C."/>
            <person name="Yang T.C."/>
            <person name="Huo Q.B."/>
            <person name="Li W."/>
            <person name="Chen H.Y."/>
            <person name="Chen S.E."/>
            <person name="Zhou L.G."/>
            <person name="Ni X.B."/>
            <person name="Tian J.H."/>
            <person name="Sheng Y."/>
            <person name="Liu T."/>
            <person name="Pan Y.S."/>
            <person name="Xia L.Y."/>
            <person name="Li J."/>
            <person name="Zhao F."/>
            <person name="Cao W.C."/>
        </authorList>
    </citation>
    <scope>NUCLEOTIDE SEQUENCE [LARGE SCALE GENOMIC DNA]</scope>
    <source>
        <strain evidence="1">Iper-2018</strain>
    </source>
</reference>
<gene>
    <name evidence="1" type="ORF">HPB47_004214</name>
</gene>
<sequence length="392" mass="42925">MTVRACRVLLGCALHAVAGLEAATAIGGSGGGKKAKSGGLWPPPPPSSWATSVAAASAVGPRRRPTDAPRSVLVRQCSRDWGAARMPRSFLVRRCGTYSRWSAAVKGALAANNEDAGGQRTHRLHCVGERGGSPLMRFPSVDWTALRSDEDVSRSPSQSPSQQENSAGTLNVPTDYSIQALLGLKTEPEDHQCIHCHRSFPTGGARDFHSRRCSSSSQAARRPASDITVATGPMAPALCRSHNPAAFSDPVLLRQPRSLHPSPRTFECKQCGKRFKRSSTLSTHLLIHSDTRPYPCEYCGKRFHQKSDMKKHTYIHTGEKPHKCKVCGKAFSQSSNLITHSRKHTGFKPFACDVCGRAFQRKVDLRRHRETQHQGFGILTNDVIIQPEQRLI</sequence>
<proteinExistence type="predicted"/>
<comment type="caution">
    <text evidence="1">The sequence shown here is derived from an EMBL/GenBank/DDBJ whole genome shotgun (WGS) entry which is preliminary data.</text>
</comment>
<evidence type="ECO:0000313" key="1">
    <source>
        <dbReference type="EMBL" id="KAG0419287.1"/>
    </source>
</evidence>
<protein>
    <submittedName>
        <fullName evidence="1">Uncharacterized protein</fullName>
    </submittedName>
</protein>